<evidence type="ECO:0000313" key="4">
    <source>
        <dbReference type="Proteomes" id="UP000024547"/>
    </source>
</evidence>
<gene>
    <name evidence="3" type="ORF">HY36_17455</name>
</gene>
<dbReference type="Gene3D" id="3.40.50.1820">
    <property type="entry name" value="alpha/beta hydrolase"/>
    <property type="match status" value="1"/>
</dbReference>
<organism evidence="3 4">
    <name type="scientific">Hyphomonas atlantica</name>
    <dbReference type="NCBI Taxonomy" id="1280948"/>
    <lineage>
        <taxon>Bacteria</taxon>
        <taxon>Pseudomonadati</taxon>
        <taxon>Pseudomonadota</taxon>
        <taxon>Alphaproteobacteria</taxon>
        <taxon>Hyphomonadales</taxon>
        <taxon>Hyphomonadaceae</taxon>
        <taxon>Hyphomonas</taxon>
    </lineage>
</organism>
<dbReference type="InterPro" id="IPR029058">
    <property type="entry name" value="AB_hydrolase_fold"/>
</dbReference>
<dbReference type="STRING" id="1280948.HY36_17455"/>
<keyword evidence="1" id="KW-0378">Hydrolase</keyword>
<feature type="non-terminal residue" evidence="3">
    <location>
        <position position="1"/>
    </location>
</feature>
<evidence type="ECO:0000256" key="1">
    <source>
        <dbReference type="ARBA" id="ARBA00022801"/>
    </source>
</evidence>
<dbReference type="AlphaFoldDB" id="A0A059E0W7"/>
<dbReference type="eggNOG" id="COG1506">
    <property type="taxonomic scope" value="Bacteria"/>
</dbReference>
<dbReference type="PANTHER" id="PTHR42776:SF27">
    <property type="entry name" value="DIPEPTIDYL PEPTIDASE FAMILY MEMBER 6"/>
    <property type="match status" value="1"/>
</dbReference>
<dbReference type="OrthoDB" id="7201746at2"/>
<reference evidence="3 4" key="1">
    <citation type="journal article" date="2014" name="Antonie Van Leeuwenhoek">
        <title>Hyphomonas beringensis sp. nov. and Hyphomonas chukchiensis sp. nov., isolated from surface seawater of the Bering Sea and Chukchi Sea.</title>
        <authorList>
            <person name="Li C."/>
            <person name="Lai Q."/>
            <person name="Li G."/>
            <person name="Dong C."/>
            <person name="Wang J."/>
            <person name="Liao Y."/>
            <person name="Shao Z."/>
        </authorList>
    </citation>
    <scope>NUCLEOTIDE SEQUENCE [LARGE SCALE GENOMIC DNA]</scope>
    <source>
        <strain evidence="3 4">22II1-22F38</strain>
    </source>
</reference>
<dbReference type="PATRIC" id="fig|1280948.3.peg.2014"/>
<sequence length="651" mass="69849">ITDHFSGGRPRVDARTGQVRKLAEGRHAYLSLSADGRTLAALGGIRMPRGAWRDPARLDSVRHILHLIDLDTEEVSSPLPELDIVSAGAIWSPTEPALTVFATGVGASVSEGRHWRIDAQTGTARRLSHGGLDLVSERERGLLQRPERAYALADGVVVFARPNADPADRSARFTYRDIAPAGLTRPDWYFLRPGSPPRILTGDLGSVTALPARIGAAGLDVVARDGVYRIHPERPAMRLTPDGLDRIRVHHASGFLAWPGSLPAARTAMPPIEADRDGARIVLRPATAASESAVLVEGRGIPGGAHLLAVQDAAGPRSGTLVYLDADAATQTLIVQPPGAAPDPRLVLNAHLRQVDWGQWERVEVEWEDPDRPGIVHDLHACVLMPPSAARTGAAPPVLLDIYPGARPNCDPRQPVLSYPDPQSPYMWAARGYAYARLSAPRELIRREAGPIAGLPGLVAASREALVESGLIDPDRIILLGVSHGAVAALHVASEASGFAGLIAQNGWSDLPSHYLGPPGIYTDLNPEMLGGNMPRYEAGAGSDFGIGATLFAAPELYQRNSPVLKAEQITLPVLLIHTDMDVFPKSQFDQMYAALARFGHPVRYVWYAGEGHGISSPANIRDVWDRMIDFVEASGPQDPSAEPVEDRDAG</sequence>
<dbReference type="SUPFAM" id="SSF53474">
    <property type="entry name" value="alpha/beta-Hydrolases"/>
    <property type="match status" value="1"/>
</dbReference>
<dbReference type="EMBL" id="AWFH01000021">
    <property type="protein sequence ID" value="KCZ60679.1"/>
    <property type="molecule type" value="Genomic_DNA"/>
</dbReference>
<dbReference type="RefSeq" id="WP_035551989.1">
    <property type="nucleotide sequence ID" value="NZ_AWFH01000021.1"/>
</dbReference>
<dbReference type="Proteomes" id="UP000024547">
    <property type="component" value="Unassembled WGS sequence"/>
</dbReference>
<dbReference type="InterPro" id="IPR001375">
    <property type="entry name" value="Peptidase_S9_cat"/>
</dbReference>
<dbReference type="PANTHER" id="PTHR42776">
    <property type="entry name" value="SERINE PEPTIDASE S9 FAMILY MEMBER"/>
    <property type="match status" value="1"/>
</dbReference>
<name>A0A059E0W7_9PROT</name>
<dbReference type="GO" id="GO:0006508">
    <property type="term" value="P:proteolysis"/>
    <property type="evidence" value="ECO:0007669"/>
    <property type="project" value="InterPro"/>
</dbReference>
<feature type="domain" description="Peptidase S9 prolyl oligopeptidase catalytic" evidence="2">
    <location>
        <begin position="462"/>
        <end position="633"/>
    </location>
</feature>
<protein>
    <recommendedName>
        <fullName evidence="2">Peptidase S9 prolyl oligopeptidase catalytic domain-containing protein</fullName>
    </recommendedName>
</protein>
<accession>A0A059E0W7</accession>
<proteinExistence type="predicted"/>
<dbReference type="GO" id="GO:0004252">
    <property type="term" value="F:serine-type endopeptidase activity"/>
    <property type="evidence" value="ECO:0007669"/>
    <property type="project" value="TreeGrafter"/>
</dbReference>
<dbReference type="Pfam" id="PF00326">
    <property type="entry name" value="Peptidase_S9"/>
    <property type="match status" value="1"/>
</dbReference>
<evidence type="ECO:0000259" key="2">
    <source>
        <dbReference type="Pfam" id="PF00326"/>
    </source>
</evidence>
<evidence type="ECO:0000313" key="3">
    <source>
        <dbReference type="EMBL" id="KCZ60679.1"/>
    </source>
</evidence>
<dbReference type="SUPFAM" id="SSF82171">
    <property type="entry name" value="DPP6 N-terminal domain-like"/>
    <property type="match status" value="1"/>
</dbReference>
<keyword evidence="4" id="KW-1185">Reference proteome</keyword>
<comment type="caution">
    <text evidence="3">The sequence shown here is derived from an EMBL/GenBank/DDBJ whole genome shotgun (WGS) entry which is preliminary data.</text>
</comment>